<keyword evidence="4" id="KW-1185">Reference proteome</keyword>
<keyword evidence="1" id="KW-0175">Coiled coil</keyword>
<feature type="region of interest" description="Disordered" evidence="2">
    <location>
        <begin position="821"/>
        <end position="860"/>
    </location>
</feature>
<feature type="coiled-coil region" evidence="1">
    <location>
        <begin position="322"/>
        <end position="356"/>
    </location>
</feature>
<evidence type="ECO:0000313" key="3">
    <source>
        <dbReference type="EMBL" id="KAG5179198.1"/>
    </source>
</evidence>
<feature type="region of interest" description="Disordered" evidence="2">
    <location>
        <begin position="457"/>
        <end position="521"/>
    </location>
</feature>
<comment type="caution">
    <text evidence="3">The sequence shown here is derived from an EMBL/GenBank/DDBJ whole genome shotgun (WGS) entry which is preliminary data.</text>
</comment>
<feature type="coiled-coil region" evidence="1">
    <location>
        <begin position="670"/>
        <end position="741"/>
    </location>
</feature>
<accession>A0A836CBP5</accession>
<feature type="coiled-coil region" evidence="1">
    <location>
        <begin position="793"/>
        <end position="820"/>
    </location>
</feature>
<organism evidence="3 4">
    <name type="scientific">Tribonema minus</name>
    <dbReference type="NCBI Taxonomy" id="303371"/>
    <lineage>
        <taxon>Eukaryota</taxon>
        <taxon>Sar</taxon>
        <taxon>Stramenopiles</taxon>
        <taxon>Ochrophyta</taxon>
        <taxon>PX clade</taxon>
        <taxon>Xanthophyceae</taxon>
        <taxon>Tribonematales</taxon>
        <taxon>Tribonemataceae</taxon>
        <taxon>Tribonema</taxon>
    </lineage>
</organism>
<feature type="compositionally biased region" description="Basic and acidic residues" evidence="2">
    <location>
        <begin position="457"/>
        <end position="470"/>
    </location>
</feature>
<evidence type="ECO:0000256" key="1">
    <source>
        <dbReference type="SAM" id="Coils"/>
    </source>
</evidence>
<feature type="compositionally biased region" description="Polar residues" evidence="2">
    <location>
        <begin position="86"/>
        <end position="98"/>
    </location>
</feature>
<protein>
    <submittedName>
        <fullName evidence="3">Uncharacterized protein</fullName>
    </submittedName>
</protein>
<reference evidence="3" key="1">
    <citation type="submission" date="2021-02" db="EMBL/GenBank/DDBJ databases">
        <title>First Annotated Genome of the Yellow-green Alga Tribonema minus.</title>
        <authorList>
            <person name="Mahan K.M."/>
        </authorList>
    </citation>
    <scope>NUCLEOTIDE SEQUENCE</scope>
    <source>
        <strain evidence="3">UTEX B ZZ1240</strain>
    </source>
</reference>
<gene>
    <name evidence="3" type="ORF">JKP88DRAFT_247617</name>
</gene>
<sequence>MHAAGSQGVMGGQDVLAVLRQGQAIQSDMRVAMAGFVAALDATLRTDAVGLVSQQLARLAEVEGAVAARQGMLLTEREAAQRKQSRSNASPNPNPTTLRRSRVCQSGGVRFNVGVCIVSLKSERAQWYMLHHEKQQCTTSPNPNPYALRRSRVCQSGAVRDVQHQPPRRRMLNDCRLVLVYSMNKIVPLALTLTLTLPHFAAAESARAELCASTSAAAAAAATDAERLQERVAAVTADAMEWRQNAETASAGKEALAAEVNFKLRFRTAETASAGKEALAAEVNFNMKFRVSECDRNGLRVSELHAAMAALHAELGVTSREGQAAVEARDKLKRDLARAEARADKAAGALEVAEAKLREGDHQARLAAEALTVARTAAEEQSQRFSAERAAFLAQAERSDGQLHDFKAALSDADAANRLFLKKRFLTSTMCASCVVRGGIRELKALAQKLSQEAADAARDKEARGGEDARALASAHEQLQSIDRQLKEEQGLRRAAEAERDRALRNQEDAVSTAQQQRSELDGLRQAVSRLEAEKHDIVLEAQRQQAAAAAADSAACDEQRLRGESEQRAHAAAEELALAREQLAGLQARDGMLWVLRNFNYTYLSTIMIKFFMNRLPRRAQKANQGVRAKDSSTNYWAGLLSTDVLSNAALLQANQGVRAKDREAAQRLVELSQTNAKLSSELSSLRKHADQLEEEKEAFDQTLQAAAQRVQTLEDDAELAGARQQALNAQLEAARARETKRQALESRHQQVLLAARESQSAVQRQLGVEVERRQREVGEAQRRTKAVGSALEVVQGQLAEEERRSSALRDELQQVKALSAAPGSLEDQAGGLFTPGGSSRHGQGSGTGSSSAAEAERASLQRMLDAATALSADTEKALADSRAETLRSQDRLREVEGTLSEKERELTGALALLDNARNDDDIMLLPPLPPPPYAFFNPNPRCCHELYAMHLPSFTDTNRLRSRRCVVRSRIAQHRYRHSVPQNGLAAAATTLSTGRHTPDPPHIINSSNNGRFDHGNGGPPQQGWTADREFSRSGNVPEPAARSGPDPGDVVRQTAYKLPAATLMAMA</sequence>
<name>A0A836CBP5_9STRA</name>
<feature type="region of interest" description="Disordered" evidence="2">
    <location>
        <begin position="77"/>
        <end position="100"/>
    </location>
</feature>
<feature type="region of interest" description="Disordered" evidence="2">
    <location>
        <begin position="996"/>
        <end position="1054"/>
    </location>
</feature>
<dbReference type="Proteomes" id="UP000664859">
    <property type="component" value="Unassembled WGS sequence"/>
</dbReference>
<feature type="compositionally biased region" description="Basic and acidic residues" evidence="2">
    <location>
        <begin position="484"/>
        <end position="508"/>
    </location>
</feature>
<dbReference type="AlphaFoldDB" id="A0A836CBP5"/>
<evidence type="ECO:0000256" key="2">
    <source>
        <dbReference type="SAM" id="MobiDB-lite"/>
    </source>
</evidence>
<proteinExistence type="predicted"/>
<dbReference type="EMBL" id="JAFCMP010000490">
    <property type="protein sequence ID" value="KAG5179198.1"/>
    <property type="molecule type" value="Genomic_DNA"/>
</dbReference>
<feature type="compositionally biased region" description="Polar residues" evidence="2">
    <location>
        <begin position="509"/>
        <end position="518"/>
    </location>
</feature>
<evidence type="ECO:0000313" key="4">
    <source>
        <dbReference type="Proteomes" id="UP000664859"/>
    </source>
</evidence>